<dbReference type="RefSeq" id="XP_009522017.1">
    <property type="nucleotide sequence ID" value="XM_009523722.1"/>
</dbReference>
<gene>
    <name evidence="1" type="ORF">PHYSODRAFT_407736</name>
</gene>
<dbReference type="KEGG" id="psoj:PHYSODRAFT_407736"/>
<dbReference type="GeneID" id="20651535"/>
<keyword evidence="2" id="KW-1185">Reference proteome</keyword>
<evidence type="ECO:0000313" key="1">
    <source>
        <dbReference type="EMBL" id="EGZ19300.1"/>
    </source>
</evidence>
<dbReference type="EMBL" id="JH159153">
    <property type="protein sequence ID" value="EGZ19300.1"/>
    <property type="molecule type" value="Genomic_DNA"/>
</dbReference>
<sequence>MIDSLVNSIAKVNDDKRTQSGPVGLTLRTESEYIDRLHQFIFPSWFININWRTNQALYYSPELLATSNARTLCFPPIGSRIRTPRFCGELWTNFDRSCAPSDLEGRSAGLLYVHTMERLRAIQSRFPTSVVDLILLESQEDMQACRGGLTSLGFRRSDVSAVIRARNCSDPSSCETVYVDDYRYETGLLISDVVQW</sequence>
<feature type="non-terminal residue" evidence="1">
    <location>
        <position position="196"/>
    </location>
</feature>
<proteinExistence type="predicted"/>
<reference evidence="1 2" key="1">
    <citation type="journal article" date="2006" name="Science">
        <title>Phytophthora genome sequences uncover evolutionary origins and mechanisms of pathogenesis.</title>
        <authorList>
            <person name="Tyler B.M."/>
            <person name="Tripathy S."/>
            <person name="Zhang X."/>
            <person name="Dehal P."/>
            <person name="Jiang R.H."/>
            <person name="Aerts A."/>
            <person name="Arredondo F.D."/>
            <person name="Baxter L."/>
            <person name="Bensasson D."/>
            <person name="Beynon J.L."/>
            <person name="Chapman J."/>
            <person name="Damasceno C.M."/>
            <person name="Dorrance A.E."/>
            <person name="Dou D."/>
            <person name="Dickerman A.W."/>
            <person name="Dubchak I.L."/>
            <person name="Garbelotto M."/>
            <person name="Gijzen M."/>
            <person name="Gordon S.G."/>
            <person name="Govers F."/>
            <person name="Grunwald N.J."/>
            <person name="Huang W."/>
            <person name="Ivors K.L."/>
            <person name="Jones R.W."/>
            <person name="Kamoun S."/>
            <person name="Krampis K."/>
            <person name="Lamour K.H."/>
            <person name="Lee M.K."/>
            <person name="McDonald W.H."/>
            <person name="Medina M."/>
            <person name="Meijer H.J."/>
            <person name="Nordberg E.K."/>
            <person name="Maclean D.J."/>
            <person name="Ospina-Giraldo M.D."/>
            <person name="Morris P.F."/>
            <person name="Phuntumart V."/>
            <person name="Putnam N.H."/>
            <person name="Rash S."/>
            <person name="Rose J.K."/>
            <person name="Sakihama Y."/>
            <person name="Salamov A.A."/>
            <person name="Savidor A."/>
            <person name="Scheuring C.F."/>
            <person name="Smith B.M."/>
            <person name="Sobral B.W."/>
            <person name="Terry A."/>
            <person name="Torto-Alalibo T.A."/>
            <person name="Win J."/>
            <person name="Xu Z."/>
            <person name="Zhang H."/>
            <person name="Grigoriev I.V."/>
            <person name="Rokhsar D.S."/>
            <person name="Boore J.L."/>
        </authorList>
    </citation>
    <scope>NUCLEOTIDE SEQUENCE [LARGE SCALE GENOMIC DNA]</scope>
    <source>
        <strain evidence="1 2">P6497</strain>
    </source>
</reference>
<dbReference type="Proteomes" id="UP000002640">
    <property type="component" value="Unassembled WGS sequence"/>
</dbReference>
<protein>
    <submittedName>
        <fullName evidence="1">Uncharacterized protein</fullName>
    </submittedName>
</protein>
<evidence type="ECO:0000313" key="2">
    <source>
        <dbReference type="Proteomes" id="UP000002640"/>
    </source>
</evidence>
<dbReference type="InParanoid" id="G4Z2W7"/>
<name>G4Z2W7_PHYSP</name>
<accession>G4Z2W7</accession>
<dbReference type="AlphaFoldDB" id="G4Z2W7"/>
<organism evidence="1 2">
    <name type="scientific">Phytophthora sojae (strain P6497)</name>
    <name type="common">Soybean stem and root rot agent</name>
    <name type="synonym">Phytophthora megasperma f. sp. glycines</name>
    <dbReference type="NCBI Taxonomy" id="1094619"/>
    <lineage>
        <taxon>Eukaryota</taxon>
        <taxon>Sar</taxon>
        <taxon>Stramenopiles</taxon>
        <taxon>Oomycota</taxon>
        <taxon>Peronosporomycetes</taxon>
        <taxon>Peronosporales</taxon>
        <taxon>Peronosporaceae</taxon>
        <taxon>Phytophthora</taxon>
    </lineage>
</organism>